<dbReference type="AlphaFoldDB" id="W1TZC6"/>
<evidence type="ECO:0000313" key="2">
    <source>
        <dbReference type="Proteomes" id="UP000018840"/>
    </source>
</evidence>
<organism evidence="1 2">
    <name type="scientific">Negativicoccus succinicivorans DORA_17_25</name>
    <dbReference type="NCBI Taxonomy" id="1403945"/>
    <lineage>
        <taxon>Bacteria</taxon>
        <taxon>Bacillati</taxon>
        <taxon>Bacillota</taxon>
        <taxon>Negativicutes</taxon>
        <taxon>Veillonellales</taxon>
        <taxon>Veillonellaceae</taxon>
        <taxon>Negativicoccus</taxon>
    </lineage>
</organism>
<protein>
    <recommendedName>
        <fullName evidence="3">Hypoxanthine phosphoribosyltransferase</fullName>
    </recommendedName>
</protein>
<accession>W1TZC6</accession>
<proteinExistence type="predicted"/>
<feature type="non-terminal residue" evidence="1">
    <location>
        <position position="29"/>
    </location>
</feature>
<evidence type="ECO:0008006" key="3">
    <source>
        <dbReference type="Google" id="ProtNLM"/>
    </source>
</evidence>
<name>W1TZC6_9FIRM</name>
<reference evidence="1 2" key="1">
    <citation type="submission" date="2013-12" db="EMBL/GenBank/DDBJ databases">
        <title>A Varibaculum cambriense genome reconstructed from a premature infant gut community with otherwise low bacterial novelty that shifts toward anaerobic metabolism during the third week of life.</title>
        <authorList>
            <person name="Brown C.T."/>
            <person name="Sharon I."/>
            <person name="Thomas B.C."/>
            <person name="Castelle C.J."/>
            <person name="Morowitz M.J."/>
            <person name="Banfield J.F."/>
        </authorList>
    </citation>
    <scope>NUCLEOTIDE SEQUENCE [LARGE SCALE GENOMIC DNA]</scope>
    <source>
        <strain evidence="2">DORA_17_25</strain>
    </source>
</reference>
<evidence type="ECO:0000313" key="1">
    <source>
        <dbReference type="EMBL" id="ETI86932.1"/>
    </source>
</evidence>
<dbReference type="EMBL" id="AZMC01000256">
    <property type="protein sequence ID" value="ETI86932.1"/>
    <property type="molecule type" value="Genomic_DNA"/>
</dbReference>
<dbReference type="Proteomes" id="UP000018840">
    <property type="component" value="Unassembled WGS sequence"/>
</dbReference>
<comment type="caution">
    <text evidence="1">The sequence shown here is derived from an EMBL/GenBank/DDBJ whole genome shotgun (WGS) entry which is preliminary data.</text>
</comment>
<gene>
    <name evidence="1" type="ORF">Q612_NSC00256G0001</name>
</gene>
<sequence>MHPNIAKILVTEEEIRDRVAVLGQEITND</sequence>